<organism evidence="1">
    <name type="scientific">Ixodes ricinus</name>
    <name type="common">Common tick</name>
    <name type="synonym">Acarus ricinus</name>
    <dbReference type="NCBI Taxonomy" id="34613"/>
    <lineage>
        <taxon>Eukaryota</taxon>
        <taxon>Metazoa</taxon>
        <taxon>Ecdysozoa</taxon>
        <taxon>Arthropoda</taxon>
        <taxon>Chelicerata</taxon>
        <taxon>Arachnida</taxon>
        <taxon>Acari</taxon>
        <taxon>Parasitiformes</taxon>
        <taxon>Ixodida</taxon>
        <taxon>Ixodoidea</taxon>
        <taxon>Ixodidae</taxon>
        <taxon>Ixodinae</taxon>
        <taxon>Ixodes</taxon>
    </lineage>
</organism>
<dbReference type="AlphaFoldDB" id="A0A147BB58"/>
<protein>
    <submittedName>
        <fullName evidence="1">Uncharacterized protein</fullName>
    </submittedName>
</protein>
<feature type="non-terminal residue" evidence="1">
    <location>
        <position position="1"/>
    </location>
</feature>
<reference evidence="1" key="1">
    <citation type="journal article" date="2018" name="PLoS Negl. Trop. Dis.">
        <title>Sialome diversity of ticks revealed by RNAseq of single tick salivary glands.</title>
        <authorList>
            <person name="Perner J."/>
            <person name="Kropackova S."/>
            <person name="Kopacek P."/>
            <person name="Ribeiro J.M."/>
        </authorList>
    </citation>
    <scope>NUCLEOTIDE SEQUENCE</scope>
    <source>
        <strain evidence="1">Siblings of single egg batch collected in Ceske Budejovice</strain>
        <tissue evidence="1">Salivary glands</tissue>
    </source>
</reference>
<proteinExistence type="predicted"/>
<dbReference type="EMBL" id="GEGO01007692">
    <property type="protein sequence ID" value="JAR87712.1"/>
    <property type="molecule type" value="Transcribed_RNA"/>
</dbReference>
<evidence type="ECO:0000313" key="1">
    <source>
        <dbReference type="EMBL" id="JAR87712.1"/>
    </source>
</evidence>
<sequence length="73" mass="7767">TALLSPFLSLQCPCCLRLNSAVCKGLFCKCGSSIVGSKKKPIHKVNILLNESCSPSAALLRAYGQLSSLISFH</sequence>
<feature type="non-terminal residue" evidence="1">
    <location>
        <position position="73"/>
    </location>
</feature>
<name>A0A147BB58_IXORI</name>
<accession>A0A147BB58</accession>